<dbReference type="GeneID" id="39745042"/>
<accession>A0A1Y1JWL2</accession>
<comment type="caution">
    <text evidence="2">The sequence shown here is derived from an EMBL/GenBank/DDBJ whole genome shotgun (WGS) entry which is preliminary data.</text>
</comment>
<name>A0A1Y1JWL2_PLAGO</name>
<sequence length="328" mass="38780">MMSPRRSMSNDKQLSDNISRMCNEFGLDILTDKSKYDENFLKGCQYIAAYLNRRNEKMPASSYLNNYVHASCNYFFYKLKLLLESYNVKGEKVKDCYYKMLNKYSEQVYKDAFSVCKNVHIYSEHFNETTYGMIKYLDLLYYKLYLLKKYTEYYYHLKNTSLNSINSILGNCRGKKNFFCHHILKLREEFVKIQMDSVRKPDKSISEDQTSREMRSKEAEPIKVIKFEEAIHGAVDGIDGMIEPQTEKVLAKAIITILIVSIFSIIALIFIGYKYKDHLPFLQYKAWNIMEKKNKQNKDVLKSFVSFEEIYNNSKDNKYSISYSSEAY</sequence>
<dbReference type="EMBL" id="BDQF01000195">
    <property type="protein sequence ID" value="GAW84234.1"/>
    <property type="molecule type" value="Genomic_DNA"/>
</dbReference>
<keyword evidence="1" id="KW-1133">Transmembrane helix</keyword>
<dbReference type="Proteomes" id="UP000195521">
    <property type="component" value="Unassembled WGS sequence"/>
</dbReference>
<organism evidence="2 3">
    <name type="scientific">Plasmodium gonderi</name>
    <dbReference type="NCBI Taxonomy" id="77519"/>
    <lineage>
        <taxon>Eukaryota</taxon>
        <taxon>Sar</taxon>
        <taxon>Alveolata</taxon>
        <taxon>Apicomplexa</taxon>
        <taxon>Aconoidasida</taxon>
        <taxon>Haemosporida</taxon>
        <taxon>Plasmodiidae</taxon>
        <taxon>Plasmodium</taxon>
        <taxon>Plasmodium (Plasmodium)</taxon>
    </lineage>
</organism>
<keyword evidence="3" id="KW-1185">Reference proteome</keyword>
<gene>
    <name evidence="2" type="ORF">PGO_001855</name>
</gene>
<dbReference type="AlphaFoldDB" id="A0A1Y1JWL2"/>
<dbReference type="RefSeq" id="XP_028546823.1">
    <property type="nucleotide sequence ID" value="XM_028691022.1"/>
</dbReference>
<keyword evidence="1" id="KW-0812">Transmembrane</keyword>
<feature type="transmembrane region" description="Helical" evidence="1">
    <location>
        <begin position="249"/>
        <end position="273"/>
    </location>
</feature>
<evidence type="ECO:0000256" key="1">
    <source>
        <dbReference type="SAM" id="Phobius"/>
    </source>
</evidence>
<evidence type="ECO:0000313" key="2">
    <source>
        <dbReference type="EMBL" id="GAW84234.1"/>
    </source>
</evidence>
<evidence type="ECO:0000313" key="3">
    <source>
        <dbReference type="Proteomes" id="UP000195521"/>
    </source>
</evidence>
<protein>
    <submittedName>
        <fullName evidence="2">Variable surface protein</fullName>
    </submittedName>
</protein>
<proteinExistence type="predicted"/>
<keyword evidence="1" id="KW-0472">Membrane</keyword>
<reference evidence="3" key="1">
    <citation type="submission" date="2017-04" db="EMBL/GenBank/DDBJ databases">
        <title>Plasmodium gonderi genome.</title>
        <authorList>
            <person name="Arisue N."/>
            <person name="Honma H."/>
            <person name="Kawai S."/>
            <person name="Tougan T."/>
            <person name="Tanabe K."/>
            <person name="Horii T."/>
        </authorList>
    </citation>
    <scope>NUCLEOTIDE SEQUENCE [LARGE SCALE GENOMIC DNA]</scope>
    <source>
        <strain evidence="3">ATCC 30045</strain>
    </source>
</reference>